<keyword evidence="3" id="KW-1185">Reference proteome</keyword>
<dbReference type="Gene3D" id="2.40.160.20">
    <property type="match status" value="1"/>
</dbReference>
<dbReference type="KEGG" id="mthd:A3224_09700"/>
<name>A0A143HMS3_MICTH</name>
<sequence length="278" mass="30933">MLFNPLKINGVTSMKMMRILTPVLAPLALAVSTNALAGPSGYIPAPPPPKTQEFIIRIGASYIHPNSEQVSFVDDSLQYFDAFRATIDPDDEWGWNISGVWKPHDHFGFELMYVDGDDHVGGNSKGFVTVAGFDDVALRNLAKFEADMSMAYVNWYPLDPSCMFQPYVGVGINYTDFGGESFRGVARADLNDLGLTSRMSLGNSWGYTWQIGADINFGHDSAWLVNMAAIYVDSETDLGFTVRNNASTNTDFFLESYSGDYLYNPWVFNLSIGYKFDF</sequence>
<evidence type="ECO:0000313" key="3">
    <source>
        <dbReference type="Proteomes" id="UP000076077"/>
    </source>
</evidence>
<dbReference type="InterPro" id="IPR011250">
    <property type="entry name" value="OMP/PagP_B-barrel"/>
</dbReference>
<dbReference type="STRING" id="252514.A3224_09700"/>
<organism evidence="2 3">
    <name type="scientific">Microbulbifer thermotolerans</name>
    <dbReference type="NCBI Taxonomy" id="252514"/>
    <lineage>
        <taxon>Bacteria</taxon>
        <taxon>Pseudomonadati</taxon>
        <taxon>Pseudomonadota</taxon>
        <taxon>Gammaproteobacteria</taxon>
        <taxon>Cellvibrionales</taxon>
        <taxon>Microbulbiferaceae</taxon>
        <taxon>Microbulbifer</taxon>
    </lineage>
</organism>
<evidence type="ECO:0000313" key="2">
    <source>
        <dbReference type="EMBL" id="AMX02817.1"/>
    </source>
</evidence>
<dbReference type="SUPFAM" id="SSF56925">
    <property type="entry name" value="OMPA-like"/>
    <property type="match status" value="1"/>
</dbReference>
<keyword evidence="1" id="KW-0732">Signal</keyword>
<protein>
    <recommendedName>
        <fullName evidence="4">Outer membrane protein W</fullName>
    </recommendedName>
</protein>
<dbReference type="GO" id="GO:0055085">
    <property type="term" value="P:transmembrane transport"/>
    <property type="evidence" value="ECO:0007669"/>
    <property type="project" value="TreeGrafter"/>
</dbReference>
<dbReference type="Pfam" id="PF03922">
    <property type="entry name" value="OmpW"/>
    <property type="match status" value="1"/>
</dbReference>
<dbReference type="Proteomes" id="UP000076077">
    <property type="component" value="Chromosome"/>
</dbReference>
<accession>A0A143HMS3</accession>
<evidence type="ECO:0008006" key="4">
    <source>
        <dbReference type="Google" id="ProtNLM"/>
    </source>
</evidence>
<dbReference type="PANTHER" id="PTHR36920">
    <property type="match status" value="1"/>
</dbReference>
<dbReference type="EMBL" id="CP014864">
    <property type="protein sequence ID" value="AMX02817.1"/>
    <property type="molecule type" value="Genomic_DNA"/>
</dbReference>
<dbReference type="AlphaFoldDB" id="A0A143HMS3"/>
<reference evidence="3" key="1">
    <citation type="submission" date="2016-03" db="EMBL/GenBank/DDBJ databases">
        <authorList>
            <person name="Lee Y.-S."/>
            <person name="Choi Y.-L."/>
        </authorList>
    </citation>
    <scope>NUCLEOTIDE SEQUENCE [LARGE SCALE GENOMIC DNA]</scope>
    <source>
        <strain evidence="3">DAU221</strain>
    </source>
</reference>
<dbReference type="GO" id="GO:0019867">
    <property type="term" value="C:outer membrane"/>
    <property type="evidence" value="ECO:0007669"/>
    <property type="project" value="InterPro"/>
</dbReference>
<feature type="signal peptide" evidence="1">
    <location>
        <begin position="1"/>
        <end position="37"/>
    </location>
</feature>
<gene>
    <name evidence="2" type="ORF">A3224_09700</name>
</gene>
<proteinExistence type="predicted"/>
<evidence type="ECO:0000256" key="1">
    <source>
        <dbReference type="SAM" id="SignalP"/>
    </source>
</evidence>
<dbReference type="PANTHER" id="PTHR36920:SF1">
    <property type="entry name" value="OUTER MEMBRANE PROTEIN W"/>
    <property type="match status" value="1"/>
</dbReference>
<dbReference type="InterPro" id="IPR005618">
    <property type="entry name" value="OMPW"/>
</dbReference>
<feature type="chain" id="PRO_5007509656" description="Outer membrane protein W" evidence="1">
    <location>
        <begin position="38"/>
        <end position="278"/>
    </location>
</feature>